<evidence type="ECO:0000313" key="1">
    <source>
        <dbReference type="EMBL" id="CAL8089925.1"/>
    </source>
</evidence>
<keyword evidence="2" id="KW-1185">Reference proteome</keyword>
<name>A0ABP1Q8Q3_9HEXA</name>
<dbReference type="EMBL" id="CAXLJM020000024">
    <property type="protein sequence ID" value="CAL8089925.1"/>
    <property type="molecule type" value="Genomic_DNA"/>
</dbReference>
<protein>
    <submittedName>
        <fullName evidence="1">Uncharacterized protein</fullName>
    </submittedName>
</protein>
<reference evidence="1 2" key="1">
    <citation type="submission" date="2024-08" db="EMBL/GenBank/DDBJ databases">
        <authorList>
            <person name="Cucini C."/>
            <person name="Frati F."/>
        </authorList>
    </citation>
    <scope>NUCLEOTIDE SEQUENCE [LARGE SCALE GENOMIC DNA]</scope>
</reference>
<proteinExistence type="predicted"/>
<evidence type="ECO:0000313" key="2">
    <source>
        <dbReference type="Proteomes" id="UP001642540"/>
    </source>
</evidence>
<sequence length="224" mass="25307">MAKNTIIILTFLATSIGFTFLSMASVMSAAAAQIPIPHTTEILSNEINGNNIVNTPNRNSSSAFHDFPWKEVRQNRKSRIGHKCDTDADCGNFSICVLRAFEEDLTVKVCQCDSNEMKRVNYSCFTKPGHQCYYPDVNEHGYRYIQCHPRSTCRTSVNKTSPGNGYCMCNMPDLDMHYREVDKEFEMAHCAGSFIMNGFTNPYFSLVFTVIVISFQKLLNTLTS</sequence>
<comment type="caution">
    <text evidence="1">The sequence shown here is derived from an EMBL/GenBank/DDBJ whole genome shotgun (WGS) entry which is preliminary data.</text>
</comment>
<organism evidence="1 2">
    <name type="scientific">Orchesella dallaii</name>
    <dbReference type="NCBI Taxonomy" id="48710"/>
    <lineage>
        <taxon>Eukaryota</taxon>
        <taxon>Metazoa</taxon>
        <taxon>Ecdysozoa</taxon>
        <taxon>Arthropoda</taxon>
        <taxon>Hexapoda</taxon>
        <taxon>Collembola</taxon>
        <taxon>Entomobryomorpha</taxon>
        <taxon>Entomobryoidea</taxon>
        <taxon>Orchesellidae</taxon>
        <taxon>Orchesellinae</taxon>
        <taxon>Orchesella</taxon>
    </lineage>
</organism>
<dbReference type="Proteomes" id="UP001642540">
    <property type="component" value="Unassembled WGS sequence"/>
</dbReference>
<gene>
    <name evidence="1" type="ORF">ODALV1_LOCUS7502</name>
</gene>
<accession>A0ABP1Q8Q3</accession>